<dbReference type="GeneID" id="20313544"/>
<accession>H6CB16</accession>
<protein>
    <recommendedName>
        <fullName evidence="4">Protein kinase domain-containing protein</fullName>
    </recommendedName>
</protein>
<keyword evidence="3" id="KW-1185">Reference proteome</keyword>
<sequence length="174" mass="19209">MAPEVRYRTHEQSPKVDVWSLFVVIGIVTQAGSLHDLRLAQYEDVLQCVRAAAAQYTFLSPMAQEDPNLRASAAQMLVKCFNGEGMSTPRHQVGRIPDPVSAQEASRAPEQRGSGPRPQAPLLKPLKPAVGNLKRLNNASPKPLANGKVPQRGIHTRGFPEMERGQFLGYRRFS</sequence>
<dbReference type="AlphaFoldDB" id="H6CB16"/>
<evidence type="ECO:0000256" key="1">
    <source>
        <dbReference type="SAM" id="MobiDB-lite"/>
    </source>
</evidence>
<dbReference type="VEuPathDB" id="FungiDB:HMPREF1120_08905"/>
<name>H6CB16_EXODN</name>
<dbReference type="Gene3D" id="1.10.510.10">
    <property type="entry name" value="Transferase(Phosphotransferase) domain 1"/>
    <property type="match status" value="1"/>
</dbReference>
<organism evidence="2 3">
    <name type="scientific">Exophiala dermatitidis (strain ATCC 34100 / CBS 525.76 / NIH/UT8656)</name>
    <name type="common">Black yeast</name>
    <name type="synonym">Wangiella dermatitidis</name>
    <dbReference type="NCBI Taxonomy" id="858893"/>
    <lineage>
        <taxon>Eukaryota</taxon>
        <taxon>Fungi</taxon>
        <taxon>Dikarya</taxon>
        <taxon>Ascomycota</taxon>
        <taxon>Pezizomycotina</taxon>
        <taxon>Eurotiomycetes</taxon>
        <taxon>Chaetothyriomycetidae</taxon>
        <taxon>Chaetothyriales</taxon>
        <taxon>Herpotrichiellaceae</taxon>
        <taxon>Exophiala</taxon>
    </lineage>
</organism>
<feature type="region of interest" description="Disordered" evidence="1">
    <location>
        <begin position="88"/>
        <end position="156"/>
    </location>
</feature>
<dbReference type="HOGENOM" id="CLU_1540056_0_0_1"/>
<feature type="compositionally biased region" description="Low complexity" evidence="1">
    <location>
        <begin position="120"/>
        <end position="129"/>
    </location>
</feature>
<dbReference type="EMBL" id="JH226137">
    <property type="protein sequence ID" value="EHY60963.1"/>
    <property type="molecule type" value="Genomic_DNA"/>
</dbReference>
<dbReference type="STRING" id="858893.H6CB16"/>
<reference evidence="2" key="1">
    <citation type="submission" date="2011-07" db="EMBL/GenBank/DDBJ databases">
        <title>The Genome Sequence of Exophiala (Wangiella) dermatitidis NIH/UT8656.</title>
        <authorList>
            <consortium name="The Broad Institute Genome Sequencing Platform"/>
            <person name="Cuomo C."/>
            <person name="Wang Z."/>
            <person name="Hunicke-Smith S."/>
            <person name="Szanislo P.J."/>
            <person name="Earl A."/>
            <person name="Young S.K."/>
            <person name="Zeng Q."/>
            <person name="Gargeya S."/>
            <person name="Fitzgerald M."/>
            <person name="Haas B."/>
            <person name="Abouelleil A."/>
            <person name="Alvarado L."/>
            <person name="Arachchi H.M."/>
            <person name="Berlin A."/>
            <person name="Brown A."/>
            <person name="Chapman S.B."/>
            <person name="Chen Z."/>
            <person name="Dunbar C."/>
            <person name="Freedman E."/>
            <person name="Gearin G."/>
            <person name="Gellesch M."/>
            <person name="Goldberg J."/>
            <person name="Griggs A."/>
            <person name="Gujja S."/>
            <person name="Heiman D."/>
            <person name="Howarth C."/>
            <person name="Larson L."/>
            <person name="Lui A."/>
            <person name="MacDonald P.J.P."/>
            <person name="Montmayeur A."/>
            <person name="Murphy C."/>
            <person name="Neiman D."/>
            <person name="Pearson M."/>
            <person name="Priest M."/>
            <person name="Roberts A."/>
            <person name="Saif S."/>
            <person name="Shea T."/>
            <person name="Shenoy N."/>
            <person name="Sisk P."/>
            <person name="Stolte C."/>
            <person name="Sykes S."/>
            <person name="Wortman J."/>
            <person name="Nusbaum C."/>
            <person name="Birren B."/>
        </authorList>
    </citation>
    <scope>NUCLEOTIDE SEQUENCE</scope>
    <source>
        <strain evidence="2">NIH/UT8656</strain>
    </source>
</reference>
<evidence type="ECO:0008006" key="4">
    <source>
        <dbReference type="Google" id="ProtNLM"/>
    </source>
</evidence>
<dbReference type="Proteomes" id="UP000007304">
    <property type="component" value="Unassembled WGS sequence"/>
</dbReference>
<evidence type="ECO:0000313" key="2">
    <source>
        <dbReference type="EMBL" id="EHY60963.1"/>
    </source>
</evidence>
<evidence type="ECO:0000313" key="3">
    <source>
        <dbReference type="Proteomes" id="UP000007304"/>
    </source>
</evidence>
<dbReference type="InterPro" id="IPR011009">
    <property type="entry name" value="Kinase-like_dom_sf"/>
</dbReference>
<gene>
    <name evidence="2" type="ORF">HMPREF1120_08905</name>
</gene>
<dbReference type="RefSeq" id="XP_009161424.1">
    <property type="nucleotide sequence ID" value="XM_009163176.1"/>
</dbReference>
<proteinExistence type="predicted"/>
<dbReference type="SUPFAM" id="SSF56112">
    <property type="entry name" value="Protein kinase-like (PK-like)"/>
    <property type="match status" value="1"/>
</dbReference>
<dbReference type="InParanoid" id="H6CB16"/>